<gene>
    <name evidence="3" type="ORF">WKI299_LOCUS28882</name>
</gene>
<reference evidence="3" key="1">
    <citation type="submission" date="2021-02" db="EMBL/GenBank/DDBJ databases">
        <authorList>
            <person name="Nowell W R."/>
        </authorList>
    </citation>
    <scope>NUCLEOTIDE SEQUENCE</scope>
</reference>
<dbReference type="Proteomes" id="UP000663856">
    <property type="component" value="Unassembled WGS sequence"/>
</dbReference>
<organism evidence="3 4">
    <name type="scientific">Rotaria magnacalcarata</name>
    <dbReference type="NCBI Taxonomy" id="392030"/>
    <lineage>
        <taxon>Eukaryota</taxon>
        <taxon>Metazoa</taxon>
        <taxon>Spiralia</taxon>
        <taxon>Gnathifera</taxon>
        <taxon>Rotifera</taxon>
        <taxon>Eurotatoria</taxon>
        <taxon>Bdelloidea</taxon>
        <taxon>Philodinida</taxon>
        <taxon>Philodinidae</taxon>
        <taxon>Rotaria</taxon>
    </lineage>
</organism>
<dbReference type="AlphaFoldDB" id="A0A816X848"/>
<proteinExistence type="predicted"/>
<sequence length="184" mass="21222">MITINMFFLPLSIVVLLMVTITTAETKTQAIEQATHAPNNEQPQTSDVTRHYQTIDDSEQIALSDDDFSTSDSDEEYNYNHHQHPHHNEAIWPQAVHKRYSHMKSRTGNPSVHGDESRAWAIPYRFGKRSAMPYRFGKRSAMPYRFGKRSAMPYRFGKRSAMPYRFGKRAAAMHFRLGKKSASL</sequence>
<evidence type="ECO:0000256" key="2">
    <source>
        <dbReference type="SAM" id="SignalP"/>
    </source>
</evidence>
<feature type="region of interest" description="Disordered" evidence="1">
    <location>
        <begin position="59"/>
        <end position="90"/>
    </location>
</feature>
<dbReference type="EMBL" id="CAJNRF010012734">
    <property type="protein sequence ID" value="CAF2143809.1"/>
    <property type="molecule type" value="Genomic_DNA"/>
</dbReference>
<evidence type="ECO:0000313" key="4">
    <source>
        <dbReference type="Proteomes" id="UP000663856"/>
    </source>
</evidence>
<comment type="caution">
    <text evidence="3">The sequence shown here is derived from an EMBL/GenBank/DDBJ whole genome shotgun (WGS) entry which is preliminary data.</text>
</comment>
<name>A0A816X848_9BILA</name>
<keyword evidence="2" id="KW-0732">Signal</keyword>
<feature type="signal peptide" evidence="2">
    <location>
        <begin position="1"/>
        <end position="24"/>
    </location>
</feature>
<feature type="compositionally biased region" description="Acidic residues" evidence="1">
    <location>
        <begin position="59"/>
        <end position="77"/>
    </location>
</feature>
<evidence type="ECO:0000256" key="1">
    <source>
        <dbReference type="SAM" id="MobiDB-lite"/>
    </source>
</evidence>
<evidence type="ECO:0000313" key="3">
    <source>
        <dbReference type="EMBL" id="CAF2143809.1"/>
    </source>
</evidence>
<feature type="chain" id="PRO_5032606576" evidence="2">
    <location>
        <begin position="25"/>
        <end position="184"/>
    </location>
</feature>
<accession>A0A816X848</accession>
<protein>
    <submittedName>
        <fullName evidence="3">Uncharacterized protein</fullName>
    </submittedName>
</protein>